<feature type="binding site" evidence="11">
    <location>
        <begin position="95"/>
        <end position="102"/>
    </location>
    <ligand>
        <name>ATP</name>
        <dbReference type="ChEBI" id="CHEBI:30616"/>
    </ligand>
</feature>
<dbReference type="Gene3D" id="3.40.50.300">
    <property type="entry name" value="P-loop containing nucleotide triphosphate hydrolases"/>
    <property type="match status" value="1"/>
</dbReference>
<protein>
    <recommendedName>
        <fullName evidence="11 12">DNA repair protein RadA</fullName>
    </recommendedName>
</protein>
<evidence type="ECO:0000256" key="3">
    <source>
        <dbReference type="ARBA" id="ARBA00022763"/>
    </source>
</evidence>
<keyword evidence="4 13" id="KW-0863">Zinc-finger</keyword>
<feature type="domain" description="RecA family profile 1" evidence="14">
    <location>
        <begin position="66"/>
        <end position="219"/>
    </location>
</feature>
<organism evidence="15 16">
    <name type="scientific">Candidatus Falkowbacteria bacterium CG10_big_fil_rev_8_21_14_0_10_43_10</name>
    <dbReference type="NCBI Taxonomy" id="1974567"/>
    <lineage>
        <taxon>Bacteria</taxon>
        <taxon>Candidatus Falkowiibacteriota</taxon>
    </lineage>
</organism>
<evidence type="ECO:0000259" key="14">
    <source>
        <dbReference type="PROSITE" id="PS50162"/>
    </source>
</evidence>
<dbReference type="GO" id="GO:0005524">
    <property type="term" value="F:ATP binding"/>
    <property type="evidence" value="ECO:0007669"/>
    <property type="project" value="UniProtKB-UniRule"/>
</dbReference>
<keyword evidence="3 11" id="KW-0227">DNA damage</keyword>
<keyword evidence="5" id="KW-0378">Hydrolase</keyword>
<evidence type="ECO:0000256" key="11">
    <source>
        <dbReference type="HAMAP-Rule" id="MF_01498"/>
    </source>
</evidence>
<dbReference type="PANTHER" id="PTHR32472">
    <property type="entry name" value="DNA REPAIR PROTEIN RADA"/>
    <property type="match status" value="1"/>
</dbReference>
<comment type="function">
    <text evidence="13">DNA-dependent ATPase involved in processing of recombination intermediates, plays a role in repairing DNA breaks. Stimulates the branch migration of RecA-mediated strand transfer reactions, allowing the 3' invading strand to extend heteroduplex DNA faster. Binds ssDNA in the presence of ADP but not other nucleotides, has ATPase activity that is stimulated by ssDNA and various branched DNA structures, but inhibited by SSB. Does not have RecA's homology-searching function.</text>
</comment>
<keyword evidence="9 11" id="KW-0238">DNA-binding</keyword>
<comment type="similarity">
    <text evidence="11 13">Belongs to the RecA family. RadA subfamily.</text>
</comment>
<accession>A0A2H0V1B7</accession>
<evidence type="ECO:0000256" key="9">
    <source>
        <dbReference type="ARBA" id="ARBA00023125"/>
    </source>
</evidence>
<dbReference type="Gene3D" id="3.30.230.10">
    <property type="match status" value="1"/>
</dbReference>
<dbReference type="InterPro" id="IPR004504">
    <property type="entry name" value="DNA_repair_RadA"/>
</dbReference>
<name>A0A2H0V1B7_9BACT</name>
<dbReference type="Pfam" id="PF18073">
    <property type="entry name" value="Zn_ribbon_LapB"/>
    <property type="match status" value="1"/>
</dbReference>
<dbReference type="InterPro" id="IPR027417">
    <property type="entry name" value="P-loop_NTPase"/>
</dbReference>
<evidence type="ECO:0000256" key="6">
    <source>
        <dbReference type="ARBA" id="ARBA00022833"/>
    </source>
</evidence>
<dbReference type="Pfam" id="PF13481">
    <property type="entry name" value="AAA_25"/>
    <property type="match status" value="1"/>
</dbReference>
<dbReference type="GO" id="GO:0005829">
    <property type="term" value="C:cytosol"/>
    <property type="evidence" value="ECO:0007669"/>
    <property type="project" value="TreeGrafter"/>
</dbReference>
<dbReference type="CDD" id="cd01121">
    <property type="entry name" value="RadA_SMS_N"/>
    <property type="match status" value="1"/>
</dbReference>
<feature type="region of interest" description="Lon-protease-like" evidence="11">
    <location>
        <begin position="355"/>
        <end position="463"/>
    </location>
</feature>
<gene>
    <name evidence="11" type="primary">radA</name>
    <name evidence="15" type="ORF">COT99_03920</name>
</gene>
<dbReference type="GO" id="GO:0003684">
    <property type="term" value="F:damaged DNA binding"/>
    <property type="evidence" value="ECO:0007669"/>
    <property type="project" value="InterPro"/>
</dbReference>
<evidence type="ECO:0000256" key="8">
    <source>
        <dbReference type="ARBA" id="ARBA00023016"/>
    </source>
</evidence>
<dbReference type="InterPro" id="IPR041166">
    <property type="entry name" value="Rubredoxin_2"/>
</dbReference>
<keyword evidence="1 11" id="KW-0479">Metal-binding</keyword>
<sequence>MPKLTTIYSCSNCGAQSPKWSGRCLSCGAWGTLQEEIIDSGKTDSKTNLQISPAKITYLNSIALEKLQRLPTGIAEFDRVLGGGIVPGSLVLIGGEPGIGKSTLMLQLAASLTPTLSRKAGEGALYISGEESATQIKSRLARLQINSNLQFSSETNVEKIISAILATKPPLVIIDSIQTAYSSEVPAETGSVNQIRACAAKLLQVAKENNITIFITGHITKDGLLAGPKTLEHLVDTVIYLEQQKNKDFRILRTVKNRFGGTDEIGLFEMTGAGFKEIINPSSVFLDERANAQTGNVISCVMEGTRPFLVETQALATKTVFGYPQRKSAGFDLNRLQILIAVLTKRAGVNLMAQDVHINIVGGLKITETALDLAVCAAIISSLLNQTIDSKTIILGEVGLGGEVRNVYKLEQRLNEAAKLGFTKAIVPAYAQSATASKPDSIENLNLIKVKNIVELVKYITTI</sequence>
<dbReference type="PANTHER" id="PTHR32472:SF10">
    <property type="entry name" value="DNA REPAIR PROTEIN RADA-LIKE PROTEIN"/>
    <property type="match status" value="1"/>
</dbReference>
<dbReference type="SUPFAM" id="SSF52540">
    <property type="entry name" value="P-loop containing nucleoside triphosphate hydrolases"/>
    <property type="match status" value="1"/>
</dbReference>
<keyword evidence="2 11" id="KW-0547">Nucleotide-binding</keyword>
<proteinExistence type="inferred from homology"/>
<keyword evidence="7 11" id="KW-0067">ATP-binding</keyword>
<dbReference type="SMART" id="SM00382">
    <property type="entry name" value="AAA"/>
    <property type="match status" value="1"/>
</dbReference>
<keyword evidence="6 13" id="KW-0862">Zinc</keyword>
<feature type="short sequence motif" description="RadA KNRFG motif" evidence="11">
    <location>
        <begin position="256"/>
        <end position="260"/>
    </location>
</feature>
<comment type="function">
    <text evidence="11">Plays a role in repairing double-strand DNA breaks, probably involving stabilizing or processing branched DNA or blocked replication forks.</text>
</comment>
<evidence type="ECO:0000256" key="4">
    <source>
        <dbReference type="ARBA" id="ARBA00022771"/>
    </source>
</evidence>
<keyword evidence="10 11" id="KW-0234">DNA repair</keyword>
<dbReference type="EMBL" id="PFAR01000047">
    <property type="protein sequence ID" value="PIR92845.1"/>
    <property type="molecule type" value="Genomic_DNA"/>
</dbReference>
<comment type="domain">
    <text evidence="11">The middle region has homology to RecA with ATPase motifs including the RadA KNRFG motif, while the C-terminus is homologous to Lon protease.</text>
</comment>
<evidence type="ECO:0000256" key="7">
    <source>
        <dbReference type="ARBA" id="ARBA00022840"/>
    </source>
</evidence>
<dbReference type="Pfam" id="PF13541">
    <property type="entry name" value="ChlI"/>
    <property type="match status" value="1"/>
</dbReference>
<dbReference type="GO" id="GO:0000725">
    <property type="term" value="P:recombinational repair"/>
    <property type="evidence" value="ECO:0007669"/>
    <property type="project" value="UniProtKB-UniRule"/>
</dbReference>
<evidence type="ECO:0000256" key="10">
    <source>
        <dbReference type="ARBA" id="ARBA00023204"/>
    </source>
</evidence>
<dbReference type="InterPro" id="IPR003593">
    <property type="entry name" value="AAA+_ATPase"/>
</dbReference>
<evidence type="ECO:0000313" key="15">
    <source>
        <dbReference type="EMBL" id="PIR92845.1"/>
    </source>
</evidence>
<dbReference type="InterPro" id="IPR020588">
    <property type="entry name" value="RecA_ATP-bd"/>
</dbReference>
<dbReference type="NCBIfam" id="TIGR00416">
    <property type="entry name" value="sms"/>
    <property type="match status" value="1"/>
</dbReference>
<dbReference type="HAMAP" id="MF_01498">
    <property type="entry name" value="RadA_bact"/>
    <property type="match status" value="1"/>
</dbReference>
<evidence type="ECO:0000256" key="13">
    <source>
        <dbReference type="RuleBase" id="RU003555"/>
    </source>
</evidence>
<keyword evidence="8 11" id="KW-0346">Stress response</keyword>
<evidence type="ECO:0000256" key="12">
    <source>
        <dbReference type="NCBIfam" id="TIGR00416"/>
    </source>
</evidence>
<evidence type="ECO:0000256" key="1">
    <source>
        <dbReference type="ARBA" id="ARBA00022723"/>
    </source>
</evidence>
<dbReference type="AlphaFoldDB" id="A0A2H0V1B7"/>
<dbReference type="GO" id="GO:0140664">
    <property type="term" value="F:ATP-dependent DNA damage sensor activity"/>
    <property type="evidence" value="ECO:0007669"/>
    <property type="project" value="InterPro"/>
</dbReference>
<evidence type="ECO:0000256" key="2">
    <source>
        <dbReference type="ARBA" id="ARBA00022741"/>
    </source>
</evidence>
<dbReference type="PRINTS" id="PR01874">
    <property type="entry name" value="DNAREPAIRADA"/>
</dbReference>
<comment type="caution">
    <text evidence="15">The sequence shown here is derived from an EMBL/GenBank/DDBJ whole genome shotgun (WGS) entry which is preliminary data.</text>
</comment>
<dbReference type="InterPro" id="IPR014721">
    <property type="entry name" value="Ribsml_uS5_D2-typ_fold_subgr"/>
</dbReference>
<dbReference type="FunFam" id="3.40.50.300:FF:000050">
    <property type="entry name" value="DNA repair protein RadA"/>
    <property type="match status" value="1"/>
</dbReference>
<dbReference type="GO" id="GO:0008270">
    <property type="term" value="F:zinc ion binding"/>
    <property type="evidence" value="ECO:0007669"/>
    <property type="project" value="UniProtKB-KW"/>
</dbReference>
<evidence type="ECO:0000256" key="5">
    <source>
        <dbReference type="ARBA" id="ARBA00022801"/>
    </source>
</evidence>
<evidence type="ECO:0000313" key="16">
    <source>
        <dbReference type="Proteomes" id="UP000228626"/>
    </source>
</evidence>
<dbReference type="PROSITE" id="PS50162">
    <property type="entry name" value="RECA_2"/>
    <property type="match status" value="1"/>
</dbReference>
<dbReference type="GO" id="GO:0016787">
    <property type="term" value="F:hydrolase activity"/>
    <property type="evidence" value="ECO:0007669"/>
    <property type="project" value="UniProtKB-KW"/>
</dbReference>
<dbReference type="InterPro" id="IPR020568">
    <property type="entry name" value="Ribosomal_Su5_D2-typ_SF"/>
</dbReference>
<reference evidence="16" key="1">
    <citation type="submission" date="2017-09" db="EMBL/GenBank/DDBJ databases">
        <title>Depth-based differentiation of microbial function through sediment-hosted aquifers and enrichment of novel symbionts in the deep terrestrial subsurface.</title>
        <authorList>
            <person name="Probst A.J."/>
            <person name="Ladd B."/>
            <person name="Jarett J.K."/>
            <person name="Geller-Mcgrath D.E."/>
            <person name="Sieber C.M.K."/>
            <person name="Emerson J.B."/>
            <person name="Anantharaman K."/>
            <person name="Thomas B.C."/>
            <person name="Malmstrom R."/>
            <person name="Stieglmeier M."/>
            <person name="Klingl A."/>
            <person name="Woyke T."/>
            <person name="Ryan C.M."/>
            <person name="Banfield J.F."/>
        </authorList>
    </citation>
    <scope>NUCLEOTIDE SEQUENCE [LARGE SCALE GENOMIC DNA]</scope>
</reference>
<dbReference type="SUPFAM" id="SSF54211">
    <property type="entry name" value="Ribosomal protein S5 domain 2-like"/>
    <property type="match status" value="1"/>
</dbReference>
<dbReference type="Proteomes" id="UP000228626">
    <property type="component" value="Unassembled WGS sequence"/>
</dbReference>